<dbReference type="Gene3D" id="3.30.1490.100">
    <property type="entry name" value="DNA polymerase, Y-family, little finger domain"/>
    <property type="match status" value="1"/>
</dbReference>
<keyword evidence="3" id="KW-0808">Transferase</keyword>
<reference evidence="14" key="1">
    <citation type="submission" date="2023-01" db="EMBL/GenBank/DDBJ databases">
        <title>Metagenome sequencing of chrysophaentin producing Chrysophaeum taylorii.</title>
        <authorList>
            <person name="Davison J."/>
            <person name="Bewley C."/>
        </authorList>
    </citation>
    <scope>NUCLEOTIDE SEQUENCE</scope>
    <source>
        <strain evidence="14">NIES-1699</strain>
    </source>
</reference>
<dbReference type="Gene3D" id="3.30.70.270">
    <property type="match status" value="2"/>
</dbReference>
<evidence type="ECO:0000256" key="6">
    <source>
        <dbReference type="ARBA" id="ARBA00022723"/>
    </source>
</evidence>
<keyword evidence="6" id="KW-0479">Metal-binding</keyword>
<keyword evidence="10" id="KW-0234">DNA repair</keyword>
<dbReference type="InterPro" id="IPR017961">
    <property type="entry name" value="DNA_pol_Y-fam_little_finger"/>
</dbReference>
<evidence type="ECO:0000256" key="5">
    <source>
        <dbReference type="ARBA" id="ARBA00022705"/>
    </source>
</evidence>
<dbReference type="InterPro" id="IPR043128">
    <property type="entry name" value="Rev_trsase/Diguanyl_cyclase"/>
</dbReference>
<evidence type="ECO:0000313" key="15">
    <source>
        <dbReference type="Proteomes" id="UP001230188"/>
    </source>
</evidence>
<dbReference type="Gene3D" id="1.10.150.20">
    <property type="entry name" value="5' to 3' exonuclease, C-terminal subdomain"/>
    <property type="match status" value="1"/>
</dbReference>
<dbReference type="GO" id="GO:0006281">
    <property type="term" value="P:DNA repair"/>
    <property type="evidence" value="ECO:0007669"/>
    <property type="project" value="UniProtKB-KW"/>
</dbReference>
<dbReference type="GO" id="GO:0003684">
    <property type="term" value="F:damaged DNA binding"/>
    <property type="evidence" value="ECO:0007669"/>
    <property type="project" value="InterPro"/>
</dbReference>
<sequence>MTTTSTPQKDASALATSLFAHAAEKGGQGDIDREKINAIVMSLTKESKFTKEKLAHHSEAEKWAAEARRKVATLDAAQRSVAAHHVRQNEARLEASRSSRWCAVIDFDMFFAAVEIRDRPELREKPVAVGGLGMISTANYVARRWGVRSAMPGWIGQQLCRRGPEFGMPRSELVFVRPDFAKYEKAAATARDIFAEYDPDFRSYSLDEAYLDLTSHLGGAEDADPERARSALSEIRSRVRDATGGLTLSGGLGPNFRLAKIAADVNKPDGQCSVPRGREAVLAFLRDRPCRKVSGVGRVLEHKLKAGFGVETFGQLLETMPLVWHCFTPKTRDFLHRVALGVDDDNHHQDRESGAAAPKGVGNERTFEPTNDREALTAKLRDLCELVAGRLREASLRPLKCSLKLKRDDFKVTTRTAQSDGRPVDTADILEAKLRPLLEDDIAVAKGAAQRFRLIGVRTFDFAPEVVERGGRGRRRGDEEDDDDEGLRRGGATNDNKKRQPQIDAFFRTSSSSPAEKPAWRPPLPSQVDADVLDELPADIRHELGEQMGRPPRKKQQPGSRSWRRGSPTAQDDTFARLLEMGFDQTRAAGAAARAPDFPAAVDLLLH</sequence>
<evidence type="ECO:0000259" key="13">
    <source>
        <dbReference type="PROSITE" id="PS50173"/>
    </source>
</evidence>
<dbReference type="GO" id="GO:0005634">
    <property type="term" value="C:nucleus"/>
    <property type="evidence" value="ECO:0007669"/>
    <property type="project" value="TreeGrafter"/>
</dbReference>
<evidence type="ECO:0000313" key="14">
    <source>
        <dbReference type="EMBL" id="KAJ8602248.1"/>
    </source>
</evidence>
<dbReference type="Pfam" id="PF00817">
    <property type="entry name" value="IMS"/>
    <property type="match status" value="1"/>
</dbReference>
<proteinExistence type="predicted"/>
<dbReference type="AlphaFoldDB" id="A0AAD7XK10"/>
<dbReference type="PANTHER" id="PTHR11076:SF33">
    <property type="entry name" value="DNA POLYMERASE KAPPA"/>
    <property type="match status" value="1"/>
</dbReference>
<dbReference type="PROSITE" id="PS50173">
    <property type="entry name" value="UMUC"/>
    <property type="match status" value="1"/>
</dbReference>
<feature type="region of interest" description="Disordered" evidence="12">
    <location>
        <begin position="508"/>
        <end position="527"/>
    </location>
</feature>
<feature type="region of interest" description="Disordered" evidence="12">
    <location>
        <begin position="543"/>
        <end position="573"/>
    </location>
</feature>
<keyword evidence="5" id="KW-0235">DNA replication</keyword>
<dbReference type="SUPFAM" id="SSF100879">
    <property type="entry name" value="Lesion bypass DNA polymerase (Y-family), little finger domain"/>
    <property type="match status" value="1"/>
</dbReference>
<dbReference type="GO" id="GO:0042276">
    <property type="term" value="P:error-prone translesion synthesis"/>
    <property type="evidence" value="ECO:0007669"/>
    <property type="project" value="TreeGrafter"/>
</dbReference>
<gene>
    <name evidence="14" type="ORF">CTAYLR_003626</name>
</gene>
<dbReference type="InterPro" id="IPR043502">
    <property type="entry name" value="DNA/RNA_pol_sf"/>
</dbReference>
<dbReference type="Gene3D" id="3.40.1170.60">
    <property type="match status" value="1"/>
</dbReference>
<dbReference type="Proteomes" id="UP001230188">
    <property type="component" value="Unassembled WGS sequence"/>
</dbReference>
<evidence type="ECO:0000256" key="4">
    <source>
        <dbReference type="ARBA" id="ARBA00022695"/>
    </source>
</evidence>
<comment type="caution">
    <text evidence="14">The sequence shown here is derived from an EMBL/GenBank/DDBJ whole genome shotgun (WGS) entry which is preliminary data.</text>
</comment>
<accession>A0AAD7XK10</accession>
<keyword evidence="7" id="KW-0227">DNA damage</keyword>
<evidence type="ECO:0000256" key="3">
    <source>
        <dbReference type="ARBA" id="ARBA00022679"/>
    </source>
</evidence>
<dbReference type="EC" id="2.7.7.7" evidence="1"/>
<evidence type="ECO:0000256" key="10">
    <source>
        <dbReference type="ARBA" id="ARBA00023204"/>
    </source>
</evidence>
<evidence type="ECO:0000256" key="11">
    <source>
        <dbReference type="ARBA" id="ARBA00049244"/>
    </source>
</evidence>
<dbReference type="SUPFAM" id="SSF56672">
    <property type="entry name" value="DNA/RNA polymerases"/>
    <property type="match status" value="1"/>
</dbReference>
<evidence type="ECO:0000256" key="7">
    <source>
        <dbReference type="ARBA" id="ARBA00022763"/>
    </source>
</evidence>
<keyword evidence="8" id="KW-0460">Magnesium</keyword>
<evidence type="ECO:0000256" key="1">
    <source>
        <dbReference type="ARBA" id="ARBA00012417"/>
    </source>
</evidence>
<dbReference type="GO" id="GO:0046872">
    <property type="term" value="F:metal ion binding"/>
    <property type="evidence" value="ECO:0007669"/>
    <property type="project" value="UniProtKB-KW"/>
</dbReference>
<feature type="domain" description="UmuC" evidence="13">
    <location>
        <begin position="102"/>
        <end position="297"/>
    </location>
</feature>
<dbReference type="InterPro" id="IPR001126">
    <property type="entry name" value="UmuC"/>
</dbReference>
<dbReference type="Gene3D" id="1.10.150.810">
    <property type="match status" value="1"/>
</dbReference>
<dbReference type="EMBL" id="JAQMWT010000388">
    <property type="protein sequence ID" value="KAJ8602248.1"/>
    <property type="molecule type" value="Genomic_DNA"/>
</dbReference>
<dbReference type="InterPro" id="IPR022880">
    <property type="entry name" value="DNApol_IV"/>
</dbReference>
<comment type="catalytic activity">
    <reaction evidence="11">
        <text>DNA(n) + a 2'-deoxyribonucleoside 5'-triphosphate = DNA(n+1) + diphosphate</text>
        <dbReference type="Rhea" id="RHEA:22508"/>
        <dbReference type="Rhea" id="RHEA-COMP:17339"/>
        <dbReference type="Rhea" id="RHEA-COMP:17340"/>
        <dbReference type="ChEBI" id="CHEBI:33019"/>
        <dbReference type="ChEBI" id="CHEBI:61560"/>
        <dbReference type="ChEBI" id="CHEBI:173112"/>
        <dbReference type="EC" id="2.7.7.7"/>
    </reaction>
</comment>
<feature type="region of interest" description="Disordered" evidence="12">
    <location>
        <begin position="470"/>
        <end position="503"/>
    </location>
</feature>
<dbReference type="FunFam" id="3.30.1490.100:FF:000004">
    <property type="entry name" value="DNA polymerase IV"/>
    <property type="match status" value="1"/>
</dbReference>
<keyword evidence="9" id="KW-0239">DNA-directed DNA polymerase</keyword>
<evidence type="ECO:0000256" key="9">
    <source>
        <dbReference type="ARBA" id="ARBA00022932"/>
    </source>
</evidence>
<dbReference type="InterPro" id="IPR036775">
    <property type="entry name" value="DNA_pol_Y-fam_lit_finger_sf"/>
</dbReference>
<keyword evidence="4" id="KW-0548">Nucleotidyltransferase</keyword>
<protein>
    <recommendedName>
        <fullName evidence="2">DNA polymerase kappa</fullName>
        <ecNumber evidence="1">2.7.7.7</ecNumber>
    </recommendedName>
</protein>
<keyword evidence="15" id="KW-1185">Reference proteome</keyword>
<dbReference type="GO" id="GO:0003887">
    <property type="term" value="F:DNA-directed DNA polymerase activity"/>
    <property type="evidence" value="ECO:0007669"/>
    <property type="project" value="UniProtKB-KW"/>
</dbReference>
<dbReference type="CDD" id="cd03586">
    <property type="entry name" value="PolY_Pol_IV_kappa"/>
    <property type="match status" value="1"/>
</dbReference>
<evidence type="ECO:0000256" key="2">
    <source>
        <dbReference type="ARBA" id="ARBA00016178"/>
    </source>
</evidence>
<dbReference type="PANTHER" id="PTHR11076">
    <property type="entry name" value="DNA REPAIR POLYMERASE UMUC / TRANSFERASE FAMILY MEMBER"/>
    <property type="match status" value="1"/>
</dbReference>
<evidence type="ECO:0000256" key="12">
    <source>
        <dbReference type="SAM" id="MobiDB-lite"/>
    </source>
</evidence>
<evidence type="ECO:0000256" key="8">
    <source>
        <dbReference type="ARBA" id="ARBA00022842"/>
    </source>
</evidence>
<feature type="region of interest" description="Disordered" evidence="12">
    <location>
        <begin position="345"/>
        <end position="367"/>
    </location>
</feature>
<name>A0AAD7XK10_9STRA</name>
<dbReference type="Gene3D" id="6.10.250.1630">
    <property type="match status" value="1"/>
</dbReference>
<dbReference type="GO" id="GO:0006260">
    <property type="term" value="P:DNA replication"/>
    <property type="evidence" value="ECO:0007669"/>
    <property type="project" value="UniProtKB-KW"/>
</dbReference>
<organism evidence="14 15">
    <name type="scientific">Chrysophaeum taylorii</name>
    <dbReference type="NCBI Taxonomy" id="2483200"/>
    <lineage>
        <taxon>Eukaryota</taxon>
        <taxon>Sar</taxon>
        <taxon>Stramenopiles</taxon>
        <taxon>Ochrophyta</taxon>
        <taxon>Pelagophyceae</taxon>
        <taxon>Pelagomonadales</taxon>
        <taxon>Pelagomonadaceae</taxon>
        <taxon>Chrysophaeum</taxon>
    </lineage>
</organism>
<dbReference type="InterPro" id="IPR050116">
    <property type="entry name" value="DNA_polymerase-Y"/>
</dbReference>
<dbReference type="Pfam" id="PF11799">
    <property type="entry name" value="IMS_C"/>
    <property type="match status" value="1"/>
</dbReference>